<dbReference type="Gramene" id="TuG1812G0100001457.01.T01">
    <property type="protein sequence ID" value="TuG1812G0100001457.01.T01"/>
    <property type="gene ID" value="TuG1812G0100001457.01"/>
</dbReference>
<reference evidence="2" key="2">
    <citation type="submission" date="2018-03" db="EMBL/GenBank/DDBJ databases">
        <title>The Triticum urartu genome reveals the dynamic nature of wheat genome evolution.</title>
        <authorList>
            <person name="Ling H."/>
            <person name="Ma B."/>
            <person name="Shi X."/>
            <person name="Liu H."/>
            <person name="Dong L."/>
            <person name="Sun H."/>
            <person name="Cao Y."/>
            <person name="Gao Q."/>
            <person name="Zheng S."/>
            <person name="Li Y."/>
            <person name="Yu Y."/>
            <person name="Du H."/>
            <person name="Qi M."/>
            <person name="Li Y."/>
            <person name="Yu H."/>
            <person name="Cui Y."/>
            <person name="Wang N."/>
            <person name="Chen C."/>
            <person name="Wu H."/>
            <person name="Zhao Y."/>
            <person name="Zhang J."/>
            <person name="Li Y."/>
            <person name="Zhou W."/>
            <person name="Zhang B."/>
            <person name="Hu W."/>
            <person name="Eijk M."/>
            <person name="Tang J."/>
            <person name="Witsenboer H."/>
            <person name="Zhao S."/>
            <person name="Li Z."/>
            <person name="Zhang A."/>
            <person name="Wang D."/>
            <person name="Liang C."/>
        </authorList>
    </citation>
    <scope>NUCLEOTIDE SEQUENCE [LARGE SCALE GENOMIC DNA]</scope>
    <source>
        <strain evidence="2">cv. G1812</strain>
    </source>
</reference>
<sequence length="420" mass="46032">MIEALSCSQSGEPAFSISRKSHMFRTPESNATRYNSSMAPNSNRRGTARKGPADFANHLRARYPSLFSHPVATYLREHNARVMRNMFELQQASHDEMVASADKIMISLADGFLPSNFNTPGHETHALRDIAIAGASHTPVNVPQIRSLGASLPPAVHADACSTTHSNSHSLVPGKRKELGTTPSSSRHSVGSATSGTHSMGEPNMKRICIQQPSFEDDNDICPPYSKGKTSHSHRNNPDASCAESKAAAQFASDIISELIILYADKHPDGCQGSITFGQSFYEHTEKILLAGANMARDPWLAGSVPSATSAIACSAIKDWFASAAECTLSRVWVIHKCPRLIYMTGTHIADQLIKGQPMSHEMCAVIMRRFGQIDATLNYDEPGLRWRKFMEPDFDTFAIADGELTTIRSIQQQFKQDPM</sequence>
<dbReference type="AlphaFoldDB" id="A0A8R7P252"/>
<feature type="region of interest" description="Disordered" evidence="1">
    <location>
        <begin position="220"/>
        <end position="241"/>
    </location>
</feature>
<dbReference type="Proteomes" id="UP000015106">
    <property type="component" value="Chromosome 1"/>
</dbReference>
<proteinExistence type="predicted"/>
<organism evidence="2 3">
    <name type="scientific">Triticum urartu</name>
    <name type="common">Red wild einkorn</name>
    <name type="synonym">Crithodium urartu</name>
    <dbReference type="NCBI Taxonomy" id="4572"/>
    <lineage>
        <taxon>Eukaryota</taxon>
        <taxon>Viridiplantae</taxon>
        <taxon>Streptophyta</taxon>
        <taxon>Embryophyta</taxon>
        <taxon>Tracheophyta</taxon>
        <taxon>Spermatophyta</taxon>
        <taxon>Magnoliopsida</taxon>
        <taxon>Liliopsida</taxon>
        <taxon>Poales</taxon>
        <taxon>Poaceae</taxon>
        <taxon>BOP clade</taxon>
        <taxon>Pooideae</taxon>
        <taxon>Triticodae</taxon>
        <taxon>Triticeae</taxon>
        <taxon>Triticinae</taxon>
        <taxon>Triticum</taxon>
    </lineage>
</organism>
<evidence type="ECO:0000256" key="1">
    <source>
        <dbReference type="SAM" id="MobiDB-lite"/>
    </source>
</evidence>
<evidence type="ECO:0000313" key="2">
    <source>
        <dbReference type="EnsemblPlants" id="TuG1812G0100001457.01.T01"/>
    </source>
</evidence>
<reference evidence="2" key="3">
    <citation type="submission" date="2022-06" db="UniProtKB">
        <authorList>
            <consortium name="EnsemblPlants"/>
        </authorList>
    </citation>
    <scope>IDENTIFICATION</scope>
</reference>
<feature type="compositionally biased region" description="Polar residues" evidence="1">
    <location>
        <begin position="29"/>
        <end position="45"/>
    </location>
</feature>
<feature type="compositionally biased region" description="Polar residues" evidence="1">
    <location>
        <begin position="161"/>
        <end position="170"/>
    </location>
</feature>
<accession>A0A8R7P252</accession>
<protein>
    <submittedName>
        <fullName evidence="2">Uncharacterized protein</fullName>
    </submittedName>
</protein>
<dbReference type="EnsemblPlants" id="TuG1812G0100001457.01.T01">
    <property type="protein sequence ID" value="TuG1812G0100001457.01.T01"/>
    <property type="gene ID" value="TuG1812G0100001457.01"/>
</dbReference>
<feature type="region of interest" description="Disordered" evidence="1">
    <location>
        <begin position="29"/>
        <end position="51"/>
    </location>
</feature>
<evidence type="ECO:0000313" key="3">
    <source>
        <dbReference type="Proteomes" id="UP000015106"/>
    </source>
</evidence>
<feature type="region of interest" description="Disordered" evidence="1">
    <location>
        <begin position="159"/>
        <end position="204"/>
    </location>
</feature>
<feature type="compositionally biased region" description="Polar residues" evidence="1">
    <location>
        <begin position="181"/>
        <end position="198"/>
    </location>
</feature>
<keyword evidence="3" id="KW-1185">Reference proteome</keyword>
<name>A0A8R7P252_TRIUA</name>
<reference evidence="3" key="1">
    <citation type="journal article" date="2013" name="Nature">
        <title>Draft genome of the wheat A-genome progenitor Triticum urartu.</title>
        <authorList>
            <person name="Ling H.Q."/>
            <person name="Zhao S."/>
            <person name="Liu D."/>
            <person name="Wang J."/>
            <person name="Sun H."/>
            <person name="Zhang C."/>
            <person name="Fan H."/>
            <person name="Li D."/>
            <person name="Dong L."/>
            <person name="Tao Y."/>
            <person name="Gao C."/>
            <person name="Wu H."/>
            <person name="Li Y."/>
            <person name="Cui Y."/>
            <person name="Guo X."/>
            <person name="Zheng S."/>
            <person name="Wang B."/>
            <person name="Yu K."/>
            <person name="Liang Q."/>
            <person name="Yang W."/>
            <person name="Lou X."/>
            <person name="Chen J."/>
            <person name="Feng M."/>
            <person name="Jian J."/>
            <person name="Zhang X."/>
            <person name="Luo G."/>
            <person name="Jiang Y."/>
            <person name="Liu J."/>
            <person name="Wang Z."/>
            <person name="Sha Y."/>
            <person name="Zhang B."/>
            <person name="Wu H."/>
            <person name="Tang D."/>
            <person name="Shen Q."/>
            <person name="Xue P."/>
            <person name="Zou S."/>
            <person name="Wang X."/>
            <person name="Liu X."/>
            <person name="Wang F."/>
            <person name="Yang Y."/>
            <person name="An X."/>
            <person name="Dong Z."/>
            <person name="Zhang K."/>
            <person name="Zhang X."/>
            <person name="Luo M.C."/>
            <person name="Dvorak J."/>
            <person name="Tong Y."/>
            <person name="Wang J."/>
            <person name="Yang H."/>
            <person name="Li Z."/>
            <person name="Wang D."/>
            <person name="Zhang A."/>
            <person name="Wang J."/>
        </authorList>
    </citation>
    <scope>NUCLEOTIDE SEQUENCE</scope>
    <source>
        <strain evidence="3">cv. G1812</strain>
    </source>
</reference>